<comment type="similarity">
    <text evidence="1 7">Belongs to the CcmH/CycL/Ccl2/NrfF family.</text>
</comment>
<keyword evidence="7" id="KW-0812">Transmembrane</keyword>
<keyword evidence="2 7" id="KW-0349">Heme</keyword>
<keyword evidence="4 7" id="KW-0732">Signal</keyword>
<comment type="function">
    <text evidence="7">Possible subunit of a heme lyase.</text>
</comment>
<dbReference type="InterPro" id="IPR005616">
    <property type="entry name" value="CcmH/CycL/Ccl2/NrfF_N"/>
</dbReference>
<reference evidence="9 10" key="1">
    <citation type="submission" date="2019-02" db="EMBL/GenBank/DDBJ databases">
        <title>Genomic Encyclopedia of Type Strains, Phase IV (KMG-IV): sequencing the most valuable type-strain genomes for metagenomic binning, comparative biology and taxonomic classification.</title>
        <authorList>
            <person name="Goeker M."/>
        </authorList>
    </citation>
    <scope>NUCLEOTIDE SEQUENCE [LARGE SCALE GENOMIC DNA]</scope>
    <source>
        <strain evidence="9 10">DSM 21223</strain>
    </source>
</reference>
<gene>
    <name evidence="9" type="ORF">EV678_1997</name>
</gene>
<dbReference type="Gene3D" id="1.10.8.640">
    <property type="entry name" value="Cytochrome C biogenesis protein"/>
    <property type="match status" value="1"/>
</dbReference>
<dbReference type="Pfam" id="PF03918">
    <property type="entry name" value="CcmH"/>
    <property type="match status" value="1"/>
</dbReference>
<feature type="transmembrane region" description="Helical" evidence="7">
    <location>
        <begin position="110"/>
        <end position="131"/>
    </location>
</feature>
<evidence type="ECO:0000256" key="6">
    <source>
        <dbReference type="ARBA" id="ARBA00023004"/>
    </source>
</evidence>
<keyword evidence="6 7" id="KW-0408">Iron</keyword>
<evidence type="ECO:0000256" key="2">
    <source>
        <dbReference type="ARBA" id="ARBA00022617"/>
    </source>
</evidence>
<dbReference type="CDD" id="cd16378">
    <property type="entry name" value="CcmH_N"/>
    <property type="match status" value="1"/>
</dbReference>
<dbReference type="Proteomes" id="UP000292136">
    <property type="component" value="Unassembled WGS sequence"/>
</dbReference>
<evidence type="ECO:0000313" key="9">
    <source>
        <dbReference type="EMBL" id="RZT76125.1"/>
    </source>
</evidence>
<name>A0ABY0IN06_9RHOO</name>
<dbReference type="EMBL" id="SHKM01000002">
    <property type="protein sequence ID" value="RZT76125.1"/>
    <property type="molecule type" value="Genomic_DNA"/>
</dbReference>
<feature type="signal peptide" evidence="7">
    <location>
        <begin position="1"/>
        <end position="22"/>
    </location>
</feature>
<dbReference type="InterPro" id="IPR038297">
    <property type="entry name" value="CcmH/CycL/NrfF/Ccl2_sf"/>
</dbReference>
<keyword evidence="3 7" id="KW-0479">Metal-binding</keyword>
<evidence type="ECO:0000313" key="10">
    <source>
        <dbReference type="Proteomes" id="UP000292136"/>
    </source>
</evidence>
<evidence type="ECO:0000256" key="3">
    <source>
        <dbReference type="ARBA" id="ARBA00022723"/>
    </source>
</evidence>
<organism evidence="9 10">
    <name type="scientific">Azospira oryzae</name>
    <dbReference type="NCBI Taxonomy" id="146939"/>
    <lineage>
        <taxon>Bacteria</taxon>
        <taxon>Pseudomonadati</taxon>
        <taxon>Pseudomonadota</taxon>
        <taxon>Betaproteobacteria</taxon>
        <taxon>Rhodocyclales</taxon>
        <taxon>Rhodocyclaceae</taxon>
        <taxon>Azospira</taxon>
    </lineage>
</organism>
<keyword evidence="5" id="KW-0201">Cytochrome c-type biogenesis</keyword>
<evidence type="ECO:0000259" key="8">
    <source>
        <dbReference type="Pfam" id="PF03918"/>
    </source>
</evidence>
<sequence>MSPFKRLFLAACLALAALAPFASLQAKEAADLAADPVAEKRLMEISAELRCLVCQNQTIADSNADLALDLRREIRGMIQQGKSDREILDFMVARYGDFVLYRPPVQNNTALLWFGPLLILVVGLVALVRYLRRRNVAATAAAGGGLSEAERRRAETLLQEAAASDKKDSAQ</sequence>
<keyword evidence="7" id="KW-1133">Transmembrane helix</keyword>
<accession>A0ABY0IN06</accession>
<evidence type="ECO:0000256" key="4">
    <source>
        <dbReference type="ARBA" id="ARBA00022729"/>
    </source>
</evidence>
<keyword evidence="7" id="KW-0472">Membrane</keyword>
<evidence type="ECO:0000256" key="5">
    <source>
        <dbReference type="ARBA" id="ARBA00022748"/>
    </source>
</evidence>
<comment type="caution">
    <text evidence="9">The sequence shown here is derived from an EMBL/GenBank/DDBJ whole genome shotgun (WGS) entry which is preliminary data.</text>
</comment>
<dbReference type="InterPro" id="IPR051263">
    <property type="entry name" value="C-type_cytochrome_biogenesis"/>
</dbReference>
<dbReference type="PANTHER" id="PTHR47870">
    <property type="entry name" value="CYTOCHROME C-TYPE BIOGENESIS PROTEIN CCMH"/>
    <property type="match status" value="1"/>
</dbReference>
<evidence type="ECO:0000256" key="1">
    <source>
        <dbReference type="ARBA" id="ARBA00010342"/>
    </source>
</evidence>
<protein>
    <recommendedName>
        <fullName evidence="7">Cytochrome c-type biogenesis protein</fullName>
    </recommendedName>
</protein>
<feature type="chain" id="PRO_5044961356" description="Cytochrome c-type biogenesis protein" evidence="7">
    <location>
        <begin position="23"/>
        <end position="171"/>
    </location>
</feature>
<evidence type="ECO:0000256" key="7">
    <source>
        <dbReference type="RuleBase" id="RU364112"/>
    </source>
</evidence>
<dbReference type="RefSeq" id="WP_130459416.1">
    <property type="nucleotide sequence ID" value="NZ_SHKM01000002.1"/>
</dbReference>
<dbReference type="PANTHER" id="PTHR47870:SF1">
    <property type="entry name" value="CYTOCHROME C-TYPE BIOGENESIS PROTEIN CCMH"/>
    <property type="match status" value="1"/>
</dbReference>
<feature type="domain" description="CcmH/CycL/Ccl2/NrfF N-terminal" evidence="8">
    <location>
        <begin position="15"/>
        <end position="158"/>
    </location>
</feature>
<keyword evidence="10" id="KW-1185">Reference proteome</keyword>
<proteinExistence type="inferred from homology"/>